<keyword evidence="2" id="KW-1185">Reference proteome</keyword>
<dbReference type="Proteomes" id="UP001162483">
    <property type="component" value="Unassembled WGS sequence"/>
</dbReference>
<evidence type="ECO:0000313" key="2">
    <source>
        <dbReference type="Proteomes" id="UP001162483"/>
    </source>
</evidence>
<proteinExistence type="predicted"/>
<accession>A0ABN9BV49</accession>
<reference evidence="1" key="1">
    <citation type="submission" date="2023-05" db="EMBL/GenBank/DDBJ databases">
        <authorList>
            <person name="Stuckert A."/>
        </authorList>
    </citation>
    <scope>NUCLEOTIDE SEQUENCE</scope>
</reference>
<evidence type="ECO:0000313" key="1">
    <source>
        <dbReference type="EMBL" id="CAI9551574.1"/>
    </source>
</evidence>
<organism evidence="1 2">
    <name type="scientific">Staurois parvus</name>
    <dbReference type="NCBI Taxonomy" id="386267"/>
    <lineage>
        <taxon>Eukaryota</taxon>
        <taxon>Metazoa</taxon>
        <taxon>Chordata</taxon>
        <taxon>Craniata</taxon>
        <taxon>Vertebrata</taxon>
        <taxon>Euteleostomi</taxon>
        <taxon>Amphibia</taxon>
        <taxon>Batrachia</taxon>
        <taxon>Anura</taxon>
        <taxon>Neobatrachia</taxon>
        <taxon>Ranoidea</taxon>
        <taxon>Ranidae</taxon>
        <taxon>Staurois</taxon>
    </lineage>
</organism>
<sequence>MRREYTGALCGLGWHYRNLAVWPEHDIELAFDVRFTAEDLFKINMIRSAINRLVCYSYGGSINNERTRRLQEDVREQLLSLFQKEKHREMIHVKCFENMYQWNQVETRYLVGQSGSAEEEENNSHIYQLHKFILLNS</sequence>
<comment type="caution">
    <text evidence="1">The sequence shown here is derived from an EMBL/GenBank/DDBJ whole genome shotgun (WGS) entry which is preliminary data.</text>
</comment>
<name>A0ABN9BV49_9NEOB</name>
<gene>
    <name evidence="1" type="ORF">SPARVUS_LOCUS3765187</name>
</gene>
<protein>
    <submittedName>
        <fullName evidence="1">Uncharacterized protein</fullName>
    </submittedName>
</protein>
<dbReference type="EMBL" id="CATNWA010006177">
    <property type="protein sequence ID" value="CAI9551574.1"/>
    <property type="molecule type" value="Genomic_DNA"/>
</dbReference>